<dbReference type="Gene3D" id="1.10.287.950">
    <property type="entry name" value="Methyl-accepting chemotaxis protein"/>
    <property type="match status" value="1"/>
</dbReference>
<proteinExistence type="predicted"/>
<organism evidence="4 5">
    <name type="scientific">Proteobacteria bacterium 228</name>
    <dbReference type="NCBI Taxonomy" id="2083153"/>
    <lineage>
        <taxon>Bacteria</taxon>
        <taxon>Pseudomonadati</taxon>
        <taxon>Pseudomonadota</taxon>
    </lineage>
</organism>
<dbReference type="AlphaFoldDB" id="A0A2S5KVB4"/>
<evidence type="ECO:0000313" key="5">
    <source>
        <dbReference type="Proteomes" id="UP000238196"/>
    </source>
</evidence>
<dbReference type="PROSITE" id="PS50111">
    <property type="entry name" value="CHEMOTAXIS_TRANSDUC_2"/>
    <property type="match status" value="1"/>
</dbReference>
<evidence type="ECO:0000259" key="3">
    <source>
        <dbReference type="PROSITE" id="PS50111"/>
    </source>
</evidence>
<accession>A0A2S5KVB4</accession>
<reference evidence="4 5" key="1">
    <citation type="submission" date="2018-02" db="EMBL/GenBank/DDBJ databases">
        <title>novel marine gammaproteobacteria from coastal saline agro ecosystem.</title>
        <authorList>
            <person name="Krishnan R."/>
            <person name="Ramesh Kumar N."/>
        </authorList>
    </citation>
    <scope>NUCLEOTIDE SEQUENCE [LARGE SCALE GENOMIC DNA]</scope>
    <source>
        <strain evidence="4 5">228</strain>
    </source>
</reference>
<dbReference type="SMART" id="SM00283">
    <property type="entry name" value="MA"/>
    <property type="match status" value="1"/>
</dbReference>
<name>A0A2S5KVB4_9PROT</name>
<keyword evidence="1" id="KW-0732">Signal</keyword>
<comment type="caution">
    <text evidence="4">The sequence shown here is derived from an EMBL/GenBank/DDBJ whole genome shotgun (WGS) entry which is preliminary data.</text>
</comment>
<dbReference type="PANTHER" id="PTHR35936:SF17">
    <property type="entry name" value="ARGININE-BINDING EXTRACELLULAR PROTEIN ARTP"/>
    <property type="match status" value="1"/>
</dbReference>
<evidence type="ECO:0000256" key="2">
    <source>
        <dbReference type="PROSITE-ProRule" id="PRU00284"/>
    </source>
</evidence>
<dbReference type="Gene3D" id="3.40.190.10">
    <property type="entry name" value="Periplasmic binding protein-like II"/>
    <property type="match status" value="2"/>
</dbReference>
<evidence type="ECO:0000313" key="4">
    <source>
        <dbReference type="EMBL" id="PPC78658.1"/>
    </source>
</evidence>
<dbReference type="GO" id="GO:0016020">
    <property type="term" value="C:membrane"/>
    <property type="evidence" value="ECO:0007669"/>
    <property type="project" value="InterPro"/>
</dbReference>
<dbReference type="EMBL" id="PRLP01000012">
    <property type="protein sequence ID" value="PPC78658.1"/>
    <property type="molecule type" value="Genomic_DNA"/>
</dbReference>
<dbReference type="GO" id="GO:0007165">
    <property type="term" value="P:signal transduction"/>
    <property type="evidence" value="ECO:0007669"/>
    <property type="project" value="UniProtKB-KW"/>
</dbReference>
<dbReference type="InterPro" id="IPR001638">
    <property type="entry name" value="Solute-binding_3/MltF_N"/>
</dbReference>
<dbReference type="PANTHER" id="PTHR35936">
    <property type="entry name" value="MEMBRANE-BOUND LYTIC MUREIN TRANSGLYCOSYLASE F"/>
    <property type="match status" value="1"/>
</dbReference>
<dbReference type="SUPFAM" id="SSF53850">
    <property type="entry name" value="Periplasmic binding protein-like II"/>
    <property type="match status" value="1"/>
</dbReference>
<gene>
    <name evidence="4" type="ORF">C4K68_03895</name>
</gene>
<sequence length="620" mass="68104">MTFMASWINSRYQSLTNSDAEPSWQDALCRGEIDKALLLGAEQMPQALRDRLLSSTASDERAGSQSDAAMPVLVQRLQALQRHGQQALTVLSSTLGEIEARTAEQHAFVERTRGFLQHSGDNARALRTEIEQELGETNRLFSSQFADLQALINERSSGALSVIKSIEDIGKTVQLLSINAAIEAAHAGESGRGFAVVASEIRDLAMRTQSSTQEAYQQMDLAIVSDRLGAILNSSDHQLGELAVQVKQSLDSINHLLDEISDSLNEVDCNNRIIEATLGLSHGAEQQVTGKSQWGQQLLADLSGALQEPARRGDPRAEGAIERLLHLEHLHTANGFDRLQAIRQRGEIRIAIEPAFVGVSFHPSASAPLQGLDAELAQAFAQWLGVKCRFVEHPWDRCLQLLEAGPKRGEAEVDLVWSAMPPMPGYDQVAFSQPYVFLPYVLAKRQGDGRIAGLKDLESKVLGCINDPAAMQVLEDAGLRWGANRHVAGGKVQLANLLTYNDQSQIHDCLANGVVDAFAVDLPIYHWACYGDASPWRGKMEVLPGNLSPELWFYSVAVGRQAGNLSLLQAINDFIGRYRQQREYQTLISRWMGTVYNDPQWRFARGVADIKAVEALAAAQ</sequence>
<dbReference type="OrthoDB" id="9177152at2"/>
<evidence type="ECO:0000256" key="1">
    <source>
        <dbReference type="ARBA" id="ARBA00022729"/>
    </source>
</evidence>
<dbReference type="SUPFAM" id="SSF58104">
    <property type="entry name" value="Methyl-accepting chemotaxis protein (MCP) signaling domain"/>
    <property type="match status" value="1"/>
</dbReference>
<feature type="domain" description="Methyl-accepting transducer" evidence="3">
    <location>
        <begin position="152"/>
        <end position="214"/>
    </location>
</feature>
<keyword evidence="2" id="KW-0807">Transducer</keyword>
<dbReference type="Pfam" id="PF00015">
    <property type="entry name" value="MCPsignal"/>
    <property type="match status" value="1"/>
</dbReference>
<dbReference type="InterPro" id="IPR004089">
    <property type="entry name" value="MCPsignal_dom"/>
</dbReference>
<dbReference type="Pfam" id="PF00497">
    <property type="entry name" value="SBP_bac_3"/>
    <property type="match status" value="1"/>
</dbReference>
<dbReference type="Proteomes" id="UP000238196">
    <property type="component" value="Unassembled WGS sequence"/>
</dbReference>
<dbReference type="SMART" id="SM00062">
    <property type="entry name" value="PBPb"/>
    <property type="match status" value="1"/>
</dbReference>
<protein>
    <submittedName>
        <fullName evidence="4">Chemotaxis protein</fullName>
    </submittedName>
</protein>